<dbReference type="Proteomes" id="UP000038045">
    <property type="component" value="Unplaced"/>
</dbReference>
<dbReference type="PROSITE" id="PS51257">
    <property type="entry name" value="PROKAR_LIPOPROTEIN"/>
    <property type="match status" value="1"/>
</dbReference>
<organism evidence="2 3">
    <name type="scientific">Parastrongyloides trichosuri</name>
    <name type="common">Possum-specific nematode worm</name>
    <dbReference type="NCBI Taxonomy" id="131310"/>
    <lineage>
        <taxon>Eukaryota</taxon>
        <taxon>Metazoa</taxon>
        <taxon>Ecdysozoa</taxon>
        <taxon>Nematoda</taxon>
        <taxon>Chromadorea</taxon>
        <taxon>Rhabditida</taxon>
        <taxon>Tylenchina</taxon>
        <taxon>Panagrolaimomorpha</taxon>
        <taxon>Strongyloidoidea</taxon>
        <taxon>Strongyloididae</taxon>
        <taxon>Parastrongyloides</taxon>
    </lineage>
</organism>
<dbReference type="WBParaSite" id="PTRK_0000404000.1">
    <property type="protein sequence ID" value="PTRK_0000404000.1"/>
    <property type="gene ID" value="PTRK_0000404000"/>
</dbReference>
<sequence length="937" mass="106670">MYFVQKVQDKADSLNKKIVHSSLIAAQSFGSCYIHQHLSSNNNLHNVLCSYRHVSYEENYRPCNINKQRKVPKIPRVILSNEKFGQQHMYKKVRRNYLAENDNLKDNFKEENINNYNYKSNYRNYNSNFKDNKKEISFSWRNDIKADFSNFLEHYQKSIRIINKLELYSAIRKNRVRKTGVHYIDDLKNSISKNLTKHGDANINKRLEKDIYVHQNNTENNTSKFSISIPKLDGFMNHNFLDEDVEDVEDDEQEIEEDYEWDDESLSEMYRKSIKDLQPFNNAQQTPIVNNKSFSNTVDNNNYNENNEIMYSKRTSADISTIRDYVYPSKENNTLSNKYDLMEYPTADRSISEYIESQRQYSSPIQQKLSFISNKSVLLSLNDDKSLKMKQNSLKKWNNVELVKKTTDNDNLMISLNKPFLRDNITNIKSPCSTQSNSSSFSNNKLNDNRNIDEELHKTNYQYNHQTKYDNTSEKQMLSLSNYDAVNHSLATSTGMKQNLINKVDQYSISPKSNHSNNNKIIFKKNVHQIDTPSSSLSNSGQLQHQNKNDNFILSKNNISEFDSLSSLSSNLSNNDELIDNDVIASDKRNIKKESSKVDMNIDNDLLEMNYKNDENSLSSLSTLKNDNISNTSKKDPSSSMKEATDVSLSQLSNKKVITLKTNFSKLQDQHQFPLPTEMMNEEPKTVNSTSSLSNLSSSSKISTIKNDENLAIHQTSQNSGNLKLISNLDIIGKNEEEVDNTDVIENLDSKDERIVTSGKYLSNTSSLINEQNNIFSEKFNKSENNKLIEMNENSISSKLDSISNWLNSNESQNLNNNSTFTDISSIEDSKNETNKNVSTSSPVKKDTSILSISSLLSSNKKNSELGDINNTLSSSSSSSLIVSSNSLSKSTSNNNETSKKNSKKSSIISSISEALSNAISSASSLSSLPSSAASFQ</sequence>
<evidence type="ECO:0000256" key="1">
    <source>
        <dbReference type="SAM" id="MobiDB-lite"/>
    </source>
</evidence>
<protein>
    <submittedName>
        <fullName evidence="3">SH2 domain-containing protein</fullName>
    </submittedName>
</protein>
<reference evidence="3" key="1">
    <citation type="submission" date="2017-02" db="UniProtKB">
        <authorList>
            <consortium name="WormBaseParasite"/>
        </authorList>
    </citation>
    <scope>IDENTIFICATION</scope>
</reference>
<keyword evidence="2" id="KW-1185">Reference proteome</keyword>
<name>A0A0N4Z9K9_PARTI</name>
<dbReference type="AlphaFoldDB" id="A0A0N4Z9K9"/>
<feature type="region of interest" description="Disordered" evidence="1">
    <location>
        <begin position="885"/>
        <end position="906"/>
    </location>
</feature>
<dbReference type="STRING" id="131310.A0A0N4Z9K9"/>
<evidence type="ECO:0000313" key="3">
    <source>
        <dbReference type="WBParaSite" id="PTRK_0000404000.1"/>
    </source>
</evidence>
<feature type="compositionally biased region" description="Low complexity" evidence="1">
    <location>
        <begin position="885"/>
        <end position="897"/>
    </location>
</feature>
<proteinExistence type="predicted"/>
<feature type="region of interest" description="Disordered" evidence="1">
    <location>
        <begin position="618"/>
        <end position="647"/>
    </location>
</feature>
<accession>A0A0N4Z9K9</accession>
<evidence type="ECO:0000313" key="2">
    <source>
        <dbReference type="Proteomes" id="UP000038045"/>
    </source>
</evidence>